<keyword evidence="1" id="KW-1133">Transmembrane helix</keyword>
<organism evidence="2 3">
    <name type="scientific">Mucilaginibacter jinjuensis</name>
    <dbReference type="NCBI Taxonomy" id="1176721"/>
    <lineage>
        <taxon>Bacteria</taxon>
        <taxon>Pseudomonadati</taxon>
        <taxon>Bacteroidota</taxon>
        <taxon>Sphingobacteriia</taxon>
        <taxon>Sphingobacteriales</taxon>
        <taxon>Sphingobacteriaceae</taxon>
        <taxon>Mucilaginibacter</taxon>
    </lineage>
</organism>
<gene>
    <name evidence="2" type="ORF">PQO05_06865</name>
</gene>
<evidence type="ECO:0000313" key="2">
    <source>
        <dbReference type="EMBL" id="WCT13655.1"/>
    </source>
</evidence>
<accession>A0ABY7TAX2</accession>
<evidence type="ECO:0000256" key="1">
    <source>
        <dbReference type="SAM" id="Phobius"/>
    </source>
</evidence>
<evidence type="ECO:0008006" key="4">
    <source>
        <dbReference type="Google" id="ProtNLM"/>
    </source>
</evidence>
<proteinExistence type="predicted"/>
<name>A0ABY7TAX2_9SPHI</name>
<feature type="transmembrane region" description="Helical" evidence="1">
    <location>
        <begin position="21"/>
        <end position="43"/>
    </location>
</feature>
<dbReference type="RefSeq" id="WP_273631961.1">
    <property type="nucleotide sequence ID" value="NZ_CP117167.1"/>
</dbReference>
<keyword evidence="3" id="KW-1185">Reference proteome</keyword>
<dbReference type="EMBL" id="CP117167">
    <property type="protein sequence ID" value="WCT13655.1"/>
    <property type="molecule type" value="Genomic_DNA"/>
</dbReference>
<sequence length="123" mass="13881">MVKVVRFLINKKVQASTMIEMIVAMTVIILVIGLGLMILSNVMRLSLSGKQIKANALLQEELIKTTNSGQVTNESLIKNGWRIDKTFKPNIYGESLLEADFIIYDQNNIKIAHLESIIVHEIR</sequence>
<reference evidence="2 3" key="1">
    <citation type="submission" date="2023-02" db="EMBL/GenBank/DDBJ databases">
        <title>Genome sequence of Mucilaginibacter jinjuensis strain KACC 16571.</title>
        <authorList>
            <person name="Kim S."/>
            <person name="Heo J."/>
            <person name="Kwon S.-W."/>
        </authorList>
    </citation>
    <scope>NUCLEOTIDE SEQUENCE [LARGE SCALE GENOMIC DNA]</scope>
    <source>
        <strain evidence="2 3">KACC 16571</strain>
    </source>
</reference>
<evidence type="ECO:0000313" key="3">
    <source>
        <dbReference type="Proteomes" id="UP001216139"/>
    </source>
</evidence>
<keyword evidence="1" id="KW-0812">Transmembrane</keyword>
<keyword evidence="1" id="KW-0472">Membrane</keyword>
<protein>
    <recommendedName>
        <fullName evidence="4">Prepilin-type N-terminal cleavage/methylation domain-containing protein</fullName>
    </recommendedName>
</protein>
<dbReference type="Proteomes" id="UP001216139">
    <property type="component" value="Chromosome"/>
</dbReference>